<keyword evidence="1" id="KW-0732">Signal</keyword>
<sequence length="230" mass="24754">MIRILAASAALLFGVTVAVAAGRPGKVTENDRQGVLDIVAAQVEANDEIQSHYKVCPAEIANAARPFWRELFPGEDISRESCGEDIKACYRTCMEEGSAAACLALGYTLQAASPVVSPLWSQMLFAQACAAGSSGGCTNRAAGIRNGQFSGDPMLNAERDHLRGCFLRTFTLTCNEDDPWGCTMLGQSYQYGEGAPADRGAAKRFYEKSCAISDDFPACDFARNRLKELE</sequence>
<proteinExistence type="predicted"/>
<evidence type="ECO:0000256" key="1">
    <source>
        <dbReference type="SAM" id="SignalP"/>
    </source>
</evidence>
<dbReference type="SUPFAM" id="SSF81901">
    <property type="entry name" value="HCP-like"/>
    <property type="match status" value="1"/>
</dbReference>
<feature type="signal peptide" evidence="1">
    <location>
        <begin position="1"/>
        <end position="20"/>
    </location>
</feature>
<evidence type="ECO:0000313" key="2">
    <source>
        <dbReference type="EMBL" id="MBP1857376.1"/>
    </source>
</evidence>
<feature type="chain" id="PRO_5045127895" evidence="1">
    <location>
        <begin position="21"/>
        <end position="230"/>
    </location>
</feature>
<comment type="caution">
    <text evidence="2">The sequence shown here is derived from an EMBL/GenBank/DDBJ whole genome shotgun (WGS) entry which is preliminary data.</text>
</comment>
<protein>
    <submittedName>
        <fullName evidence="2">TPR repeat protein</fullName>
    </submittedName>
</protein>
<accession>A0ABS4EHR0</accession>
<name>A0ABS4EHR0_9HYPH</name>
<reference evidence="2 3" key="1">
    <citation type="submission" date="2021-03" db="EMBL/GenBank/DDBJ databases">
        <title>Genomic Encyclopedia of Type Strains, Phase IV (KMG-IV): sequencing the most valuable type-strain genomes for metagenomic binning, comparative biology and taxonomic classification.</title>
        <authorList>
            <person name="Goeker M."/>
        </authorList>
    </citation>
    <scope>NUCLEOTIDE SEQUENCE [LARGE SCALE GENOMIC DNA]</scope>
    <source>
        <strain evidence="2 3">DSM 26427</strain>
    </source>
</reference>
<dbReference type="Proteomes" id="UP000823786">
    <property type="component" value="Unassembled WGS sequence"/>
</dbReference>
<organism evidence="2 3">
    <name type="scientific">Rhizobium herbae</name>
    <dbReference type="NCBI Taxonomy" id="508661"/>
    <lineage>
        <taxon>Bacteria</taxon>
        <taxon>Pseudomonadati</taxon>
        <taxon>Pseudomonadota</taxon>
        <taxon>Alphaproteobacteria</taxon>
        <taxon>Hyphomicrobiales</taxon>
        <taxon>Rhizobiaceae</taxon>
        <taxon>Rhizobium/Agrobacterium group</taxon>
        <taxon>Rhizobium</taxon>
    </lineage>
</organism>
<gene>
    <name evidence="2" type="ORF">J2Z75_000856</name>
</gene>
<evidence type="ECO:0000313" key="3">
    <source>
        <dbReference type="Proteomes" id="UP000823786"/>
    </source>
</evidence>
<dbReference type="InterPro" id="IPR011990">
    <property type="entry name" value="TPR-like_helical_dom_sf"/>
</dbReference>
<dbReference type="EMBL" id="JAGGJV010000001">
    <property type="protein sequence ID" value="MBP1857376.1"/>
    <property type="molecule type" value="Genomic_DNA"/>
</dbReference>
<keyword evidence="3" id="KW-1185">Reference proteome</keyword>
<dbReference type="Gene3D" id="1.25.40.10">
    <property type="entry name" value="Tetratricopeptide repeat domain"/>
    <property type="match status" value="1"/>
</dbReference>